<dbReference type="InterPro" id="IPR036266">
    <property type="entry name" value="SecA_Wing/Scaffold_sf"/>
</dbReference>
<dbReference type="CDD" id="cd17928">
    <property type="entry name" value="DEXDc_SecA"/>
    <property type="match status" value="1"/>
</dbReference>
<evidence type="ECO:0000313" key="23">
    <source>
        <dbReference type="Proteomes" id="UP001442468"/>
    </source>
</evidence>
<keyword evidence="12 16" id="KW-0653">Protein transport</keyword>
<evidence type="ECO:0000256" key="3">
    <source>
        <dbReference type="ARBA" id="ARBA00007650"/>
    </source>
</evidence>
<feature type="binding site" evidence="16">
    <location>
        <position position="509"/>
    </location>
    <ligand>
        <name>ATP</name>
        <dbReference type="ChEBI" id="CHEBI:30616"/>
    </ligand>
</feature>
<keyword evidence="8" id="KW-0479">Metal-binding</keyword>
<evidence type="ECO:0000256" key="2">
    <source>
        <dbReference type="ARBA" id="ARBA00004170"/>
    </source>
</evidence>
<dbReference type="Pfam" id="PF02810">
    <property type="entry name" value="SEC-C"/>
    <property type="match status" value="1"/>
</dbReference>
<feature type="domain" description="SecA family profile" evidence="21">
    <location>
        <begin position="3"/>
        <end position="616"/>
    </location>
</feature>
<dbReference type="PANTHER" id="PTHR30612">
    <property type="entry name" value="SECA INNER MEMBRANE COMPONENT OF SEC PROTEIN SECRETION SYSTEM"/>
    <property type="match status" value="1"/>
</dbReference>
<comment type="cofactor">
    <cofactor evidence="1">
        <name>Zn(2+)</name>
        <dbReference type="ChEBI" id="CHEBI:29105"/>
    </cofactor>
</comment>
<feature type="binding site" evidence="16">
    <location>
        <begin position="105"/>
        <end position="109"/>
    </location>
    <ligand>
        <name>ATP</name>
        <dbReference type="ChEBI" id="CHEBI:30616"/>
    </ligand>
</feature>
<evidence type="ECO:0000256" key="15">
    <source>
        <dbReference type="ARBA" id="ARBA00023136"/>
    </source>
</evidence>
<dbReference type="SUPFAM" id="SSF81767">
    <property type="entry name" value="Pre-protein crosslinking domain of SecA"/>
    <property type="match status" value="1"/>
</dbReference>
<evidence type="ECO:0000259" key="20">
    <source>
        <dbReference type="PROSITE" id="PS51194"/>
    </source>
</evidence>
<evidence type="ECO:0000256" key="12">
    <source>
        <dbReference type="ARBA" id="ARBA00022927"/>
    </source>
</evidence>
<name>A0ABV1NGX7_9GAMM</name>
<dbReference type="Pfam" id="PF07516">
    <property type="entry name" value="SecA_SW"/>
    <property type="match status" value="1"/>
</dbReference>
<comment type="function">
    <text evidence="16">Part of the Sec protein translocase complex. Interacts with the SecYEG preprotein conducting channel. Has a central role in coupling the hydrolysis of ATP to the transfer of proteins into and across the cell membrane, serving both as a receptor for the preprotein-SecB complex and as an ATP-driven molecular motor driving the stepwise translocation of polypeptide chains across the membrane.</text>
</comment>
<dbReference type="InterPro" id="IPR001650">
    <property type="entry name" value="Helicase_C-like"/>
</dbReference>
<gene>
    <name evidence="16 22" type="primary">secA</name>
    <name evidence="22" type="ORF">ABE960_12345</name>
</gene>
<dbReference type="EMBL" id="JBEGCJ010000005">
    <property type="protein sequence ID" value="MEQ6918313.1"/>
    <property type="molecule type" value="Genomic_DNA"/>
</dbReference>
<keyword evidence="7" id="KW-0997">Cell inner membrane</keyword>
<feature type="compositionally biased region" description="Low complexity" evidence="18">
    <location>
        <begin position="862"/>
        <end position="879"/>
    </location>
</feature>
<evidence type="ECO:0000256" key="11">
    <source>
        <dbReference type="ARBA" id="ARBA00022840"/>
    </source>
</evidence>
<keyword evidence="9 16" id="KW-0547">Nucleotide-binding</keyword>
<dbReference type="SUPFAM" id="SSF81886">
    <property type="entry name" value="Helical scaffold and wing domains of SecA"/>
    <property type="match status" value="1"/>
</dbReference>
<keyword evidence="5 16" id="KW-1003">Cell membrane</keyword>
<dbReference type="PROSITE" id="PS01312">
    <property type="entry name" value="SECA"/>
    <property type="match status" value="1"/>
</dbReference>
<comment type="subcellular location">
    <subcellularLocation>
        <location evidence="16">Cell membrane</location>
        <topology evidence="16">Peripheral membrane protein</topology>
        <orientation evidence="16">Cytoplasmic side</orientation>
    </subcellularLocation>
    <subcellularLocation>
        <location evidence="16">Cytoplasm</location>
    </subcellularLocation>
    <subcellularLocation>
        <location evidence="2">Membrane</location>
        <topology evidence="2">Peripheral membrane protein</topology>
    </subcellularLocation>
    <text evidence="16">Distribution is 50-50.</text>
</comment>
<feature type="domain" description="Helicase C-terminal" evidence="20">
    <location>
        <begin position="419"/>
        <end position="632"/>
    </location>
</feature>
<evidence type="ECO:0000256" key="6">
    <source>
        <dbReference type="ARBA" id="ARBA00022490"/>
    </source>
</evidence>
<dbReference type="InterPro" id="IPR027417">
    <property type="entry name" value="P-loop_NTPase"/>
</dbReference>
<organism evidence="22 23">
    <name type="scientific">Halomonas aquatica</name>
    <dbReference type="NCBI Taxonomy" id="3151123"/>
    <lineage>
        <taxon>Bacteria</taxon>
        <taxon>Pseudomonadati</taxon>
        <taxon>Pseudomonadota</taxon>
        <taxon>Gammaproteobacteria</taxon>
        <taxon>Oceanospirillales</taxon>
        <taxon>Halomonadaceae</taxon>
        <taxon>Halomonas</taxon>
    </lineage>
</organism>
<dbReference type="InterPro" id="IPR011130">
    <property type="entry name" value="SecA_preprotein_X-link_dom"/>
</dbReference>
<dbReference type="PANTHER" id="PTHR30612:SF0">
    <property type="entry name" value="CHLOROPLAST PROTEIN-TRANSPORTING ATPASE"/>
    <property type="match status" value="1"/>
</dbReference>
<feature type="binding site" evidence="16">
    <location>
        <position position="87"/>
    </location>
    <ligand>
        <name>ATP</name>
        <dbReference type="ChEBI" id="CHEBI:30616"/>
    </ligand>
</feature>
<evidence type="ECO:0000259" key="19">
    <source>
        <dbReference type="PROSITE" id="PS51192"/>
    </source>
</evidence>
<dbReference type="NCBIfam" id="TIGR00963">
    <property type="entry name" value="secA"/>
    <property type="match status" value="1"/>
</dbReference>
<protein>
    <recommendedName>
        <fullName evidence="16 17">Protein translocase subunit SecA</fullName>
        <ecNumber evidence="16">7.4.2.8</ecNumber>
    </recommendedName>
</protein>
<dbReference type="CDD" id="cd18803">
    <property type="entry name" value="SF2_C_secA"/>
    <property type="match status" value="1"/>
</dbReference>
<dbReference type="InterPro" id="IPR011115">
    <property type="entry name" value="SecA_DEAD"/>
</dbReference>
<comment type="caution">
    <text evidence="22">The sequence shown here is derived from an EMBL/GenBank/DDBJ whole genome shotgun (WGS) entry which is preliminary data.</text>
</comment>
<keyword evidence="10" id="KW-0862">Zinc</keyword>
<feature type="compositionally biased region" description="Basic and acidic residues" evidence="18">
    <location>
        <begin position="880"/>
        <end position="891"/>
    </location>
</feature>
<evidence type="ECO:0000256" key="13">
    <source>
        <dbReference type="ARBA" id="ARBA00022967"/>
    </source>
</evidence>
<dbReference type="Proteomes" id="UP001442468">
    <property type="component" value="Unassembled WGS sequence"/>
</dbReference>
<dbReference type="InterPro" id="IPR011116">
    <property type="entry name" value="SecA_Wing/Scaffold"/>
</dbReference>
<evidence type="ECO:0000256" key="5">
    <source>
        <dbReference type="ARBA" id="ARBA00022475"/>
    </source>
</evidence>
<proteinExistence type="inferred from homology"/>
<keyword evidence="23" id="KW-1185">Reference proteome</keyword>
<keyword evidence="11 16" id="KW-0067">ATP-binding</keyword>
<comment type="similarity">
    <text evidence="3 16 17">Belongs to the SecA family.</text>
</comment>
<evidence type="ECO:0000313" key="22">
    <source>
        <dbReference type="EMBL" id="MEQ6918313.1"/>
    </source>
</evidence>
<evidence type="ECO:0000256" key="4">
    <source>
        <dbReference type="ARBA" id="ARBA00022448"/>
    </source>
</evidence>
<keyword evidence="13 16" id="KW-1278">Translocase</keyword>
<comment type="catalytic activity">
    <reaction evidence="16">
        <text>ATP + H2O + cellular proteinSide 1 = ADP + phosphate + cellular proteinSide 2.</text>
        <dbReference type="EC" id="7.4.2.8"/>
    </reaction>
</comment>
<dbReference type="PROSITE" id="PS51194">
    <property type="entry name" value="HELICASE_CTER"/>
    <property type="match status" value="1"/>
</dbReference>
<evidence type="ECO:0000256" key="7">
    <source>
        <dbReference type="ARBA" id="ARBA00022519"/>
    </source>
</evidence>
<dbReference type="InterPro" id="IPR036670">
    <property type="entry name" value="SecA_X-link_sf"/>
</dbReference>
<evidence type="ECO:0000256" key="10">
    <source>
        <dbReference type="ARBA" id="ARBA00022833"/>
    </source>
</evidence>
<dbReference type="SUPFAM" id="SSF52540">
    <property type="entry name" value="P-loop containing nucleoside triphosphate hydrolases"/>
    <property type="match status" value="2"/>
</dbReference>
<feature type="region of interest" description="Disordered" evidence="18">
    <location>
        <begin position="839"/>
        <end position="911"/>
    </location>
</feature>
<dbReference type="PROSITE" id="PS51196">
    <property type="entry name" value="SECA_MOTOR_DEAD"/>
    <property type="match status" value="1"/>
</dbReference>
<sequence length="911" mass="102992">MINNLLRKVVGSKNDRDVKRMSREVADVTGLEAELESLDETALKARTGKFRERLEGGESLDALLPEAFATVREASRRVMGMRHFDVQMVGGVTLHRGRISEMKTGEGKTLVATLAVYLNALPGKGVHVVTVNDYLARRDAEWMRPLYEFLGLSVGVIYSGQSSEEKRHAYGCDITYGTNNEFGFDYLRDNMAFSLEEKVQRDLHFAIVDEVDSILIDEARTPLIISGAVDENTELYEVAERLAHHLEQCSDEEDPESGDFTLDEKQKQVELTEGGHHKVEGLLRDQGLLGEEDSLYAAQNLNLLQHMHSALRARHLYHRDVDYIVKDGQVVIVDEHTGRSMPGRRWSEGLHQAVEAKEGVPVQRESQTLASTTFQNYFRLYDKLSGMTGTADTEAFEFRQIYGLDVMVIPTNRPLIRQDLNDLVYLTAEEKFEAIIEDVQTQTEAGRPVLVGTASIETSEYLANLMKQAGMAFNVLNAKQHQSEAEIIAQAGRPGAVTIATNMAGRGTDIVLGGNWEAEAAKLENPSEAQLEQLKAEWQARHDAVLEAGGLHVVGSERHESRRIDNQLRGRAGRQGDPGSTRFFLSLEDNLMRLFGSDRVQRLMQALGLERGEAIEHKMVSNAVERAQKKVEGRNFDIRKQLLEYDDVANDQRRVIYEQRNEILAADDVSDSVIGIREEVLDLAISEFVPPQSLPEQWDLASLQDHLKGEFNLEAPVVQWAEEDDRFHEEQLRERLQVMHREAYEAKVAEAGETLMRRFEKQVMLQVLDTRWKEHLQSMDHLRRGIHLRGYAQKNPKQEYKRESFELFQHLLTNIKADVTRILSHVQVRRPEEVEALERQRREALEREKSTASSRHDEPSMAAGQQDEAPPAPAPGADGRPLRREGPKVGRNDPCPCGSGKKYKQCCGKLN</sequence>
<dbReference type="Pfam" id="PF21090">
    <property type="entry name" value="P-loop_SecA"/>
    <property type="match status" value="1"/>
</dbReference>
<dbReference type="NCBIfam" id="NF009538">
    <property type="entry name" value="PRK12904.1"/>
    <property type="match status" value="1"/>
</dbReference>
<dbReference type="InterPro" id="IPR020937">
    <property type="entry name" value="SecA_CS"/>
</dbReference>
<dbReference type="InterPro" id="IPR004027">
    <property type="entry name" value="SEC_C_motif"/>
</dbReference>
<keyword evidence="6 16" id="KW-0963">Cytoplasm</keyword>
<dbReference type="EC" id="7.4.2.8" evidence="16"/>
<evidence type="ECO:0000256" key="1">
    <source>
        <dbReference type="ARBA" id="ARBA00001947"/>
    </source>
</evidence>
<dbReference type="Gene3D" id="1.10.3060.10">
    <property type="entry name" value="Helical scaffold and wing domains of SecA"/>
    <property type="match status" value="1"/>
</dbReference>
<dbReference type="Gene3D" id="3.90.1440.10">
    <property type="entry name" value="SecA, preprotein cross-linking domain"/>
    <property type="match status" value="1"/>
</dbReference>
<keyword evidence="14 16" id="KW-0811">Translocation</keyword>
<reference evidence="22 23" key="1">
    <citation type="submission" date="2024-05" db="EMBL/GenBank/DDBJ databases">
        <title>Halomonas sp. SSM6 16S ribosomal RNA gene Genome sequencing and assembly.</title>
        <authorList>
            <person name="Yook S."/>
        </authorList>
    </citation>
    <scope>NUCLEOTIDE SEQUENCE [LARGE SCALE GENOMIC DNA]</scope>
    <source>
        <strain evidence="22 23">SSM6</strain>
    </source>
</reference>
<evidence type="ECO:0000256" key="18">
    <source>
        <dbReference type="SAM" id="MobiDB-lite"/>
    </source>
</evidence>
<dbReference type="Pfam" id="PF01043">
    <property type="entry name" value="SecA_PP_bind"/>
    <property type="match status" value="1"/>
</dbReference>
<evidence type="ECO:0000256" key="9">
    <source>
        <dbReference type="ARBA" id="ARBA00022741"/>
    </source>
</evidence>
<accession>A0ABV1NGX7</accession>
<evidence type="ECO:0000259" key="21">
    <source>
        <dbReference type="PROSITE" id="PS51196"/>
    </source>
</evidence>
<dbReference type="SMART" id="SM00957">
    <property type="entry name" value="SecA_DEAD"/>
    <property type="match status" value="1"/>
</dbReference>
<dbReference type="InterPro" id="IPR000185">
    <property type="entry name" value="SecA"/>
</dbReference>
<dbReference type="PROSITE" id="PS51192">
    <property type="entry name" value="HELICASE_ATP_BIND_1"/>
    <property type="match status" value="1"/>
</dbReference>
<evidence type="ECO:0000256" key="8">
    <source>
        <dbReference type="ARBA" id="ARBA00022723"/>
    </source>
</evidence>
<dbReference type="InterPro" id="IPR014018">
    <property type="entry name" value="SecA_motor_DEAD"/>
</dbReference>
<feature type="domain" description="Helicase ATP-binding" evidence="19">
    <location>
        <begin position="89"/>
        <end position="248"/>
    </location>
</feature>
<evidence type="ECO:0000256" key="17">
    <source>
        <dbReference type="RuleBase" id="RU003874"/>
    </source>
</evidence>
<keyword evidence="4 16" id="KW-0813">Transport</keyword>
<dbReference type="Gene3D" id="3.40.50.300">
    <property type="entry name" value="P-loop containing nucleotide triphosphate hydrolases"/>
    <property type="match status" value="2"/>
</dbReference>
<dbReference type="HAMAP" id="MF_01382">
    <property type="entry name" value="SecA"/>
    <property type="match status" value="1"/>
</dbReference>
<dbReference type="Pfam" id="PF07517">
    <property type="entry name" value="SecA_DEAD"/>
    <property type="match status" value="1"/>
</dbReference>
<comment type="subunit">
    <text evidence="16">Monomer and homodimer. Part of the essential Sec protein translocation apparatus which comprises SecA, SecYEG and auxiliary proteins SecDF-YajC and YidC.</text>
</comment>
<dbReference type="InterPro" id="IPR014001">
    <property type="entry name" value="Helicase_ATP-bd"/>
</dbReference>
<feature type="compositionally biased region" description="Basic and acidic residues" evidence="18">
    <location>
        <begin position="839"/>
        <end position="859"/>
    </location>
</feature>
<evidence type="ECO:0000256" key="16">
    <source>
        <dbReference type="HAMAP-Rule" id="MF_01382"/>
    </source>
</evidence>
<dbReference type="SMART" id="SM00958">
    <property type="entry name" value="SecA_PP_bind"/>
    <property type="match status" value="1"/>
</dbReference>
<evidence type="ECO:0000256" key="14">
    <source>
        <dbReference type="ARBA" id="ARBA00023010"/>
    </source>
</evidence>
<dbReference type="InterPro" id="IPR044722">
    <property type="entry name" value="SecA_SF2_C"/>
</dbReference>
<dbReference type="RefSeq" id="WP_349762581.1">
    <property type="nucleotide sequence ID" value="NZ_JBEGCJ010000005.1"/>
</dbReference>
<keyword evidence="15 16" id="KW-0472">Membrane</keyword>
<dbReference type="PRINTS" id="PR00906">
    <property type="entry name" value="SECA"/>
</dbReference>